<protein>
    <submittedName>
        <fullName evidence="2">Uncharacterized protein</fullName>
    </submittedName>
</protein>
<dbReference type="EMBL" id="FNJR01000014">
    <property type="protein sequence ID" value="SDP93249.1"/>
    <property type="molecule type" value="Genomic_DNA"/>
</dbReference>
<name>A0A1H0WRJ2_9ACTN</name>
<dbReference type="OrthoDB" id="5190469at2"/>
<evidence type="ECO:0000256" key="1">
    <source>
        <dbReference type="SAM" id="SignalP"/>
    </source>
</evidence>
<dbReference type="AlphaFoldDB" id="A0A1H0WRJ2"/>
<feature type="signal peptide" evidence="1">
    <location>
        <begin position="1"/>
        <end position="27"/>
    </location>
</feature>
<reference evidence="3" key="1">
    <citation type="submission" date="2016-10" db="EMBL/GenBank/DDBJ databases">
        <authorList>
            <person name="Varghese N."/>
            <person name="Submissions S."/>
        </authorList>
    </citation>
    <scope>NUCLEOTIDE SEQUENCE [LARGE SCALE GENOMIC DNA]</scope>
    <source>
        <strain evidence="3">DSM 46732</strain>
    </source>
</reference>
<keyword evidence="1" id="KW-0732">Signal</keyword>
<proteinExistence type="predicted"/>
<feature type="chain" id="PRO_5011546902" evidence="1">
    <location>
        <begin position="28"/>
        <end position="78"/>
    </location>
</feature>
<organism evidence="2 3">
    <name type="scientific">Actinopolyspora xinjiangensis</name>
    <dbReference type="NCBI Taxonomy" id="405564"/>
    <lineage>
        <taxon>Bacteria</taxon>
        <taxon>Bacillati</taxon>
        <taxon>Actinomycetota</taxon>
        <taxon>Actinomycetes</taxon>
        <taxon>Actinopolysporales</taxon>
        <taxon>Actinopolysporaceae</taxon>
        <taxon>Actinopolyspora</taxon>
    </lineage>
</organism>
<sequence>MRSFTRAVVVGAMALPLAIGGAGIASADSGKSYHKDHADKCVHKSCKVNAHKKKQLWLWGWKHYHLQNDQSIVNTGIM</sequence>
<accession>A0A1H0WRJ2</accession>
<evidence type="ECO:0000313" key="3">
    <source>
        <dbReference type="Proteomes" id="UP000199497"/>
    </source>
</evidence>
<keyword evidence="3" id="KW-1185">Reference proteome</keyword>
<dbReference type="RefSeq" id="WP_092604135.1">
    <property type="nucleotide sequence ID" value="NZ_FNJR01000014.1"/>
</dbReference>
<gene>
    <name evidence="2" type="ORF">SAMN04487905_11463</name>
</gene>
<dbReference type="Proteomes" id="UP000199497">
    <property type="component" value="Unassembled WGS sequence"/>
</dbReference>
<evidence type="ECO:0000313" key="2">
    <source>
        <dbReference type="EMBL" id="SDP93249.1"/>
    </source>
</evidence>